<evidence type="ECO:0000313" key="3">
    <source>
        <dbReference type="Proteomes" id="UP000054166"/>
    </source>
</evidence>
<sequence>MSFRNPPAPPQSPTPSVNSPPASPTRSFRPEIPPATPQHHPESELGSELITLIKATSNALQGIVLVAEKLIRRVNAERRMAHKLQRTAWSSREDTRGNAVCLQPPAFPPGRGVPVTGSLGVRSL</sequence>
<feature type="compositionally biased region" description="Polar residues" evidence="1">
    <location>
        <begin position="16"/>
        <end position="26"/>
    </location>
</feature>
<protein>
    <submittedName>
        <fullName evidence="2">Uncharacterized protein</fullName>
    </submittedName>
</protein>
<dbReference type="EMBL" id="KN833094">
    <property type="protein sequence ID" value="KIM73063.1"/>
    <property type="molecule type" value="Genomic_DNA"/>
</dbReference>
<organism evidence="2 3">
    <name type="scientific">Piloderma croceum (strain F 1598)</name>
    <dbReference type="NCBI Taxonomy" id="765440"/>
    <lineage>
        <taxon>Eukaryota</taxon>
        <taxon>Fungi</taxon>
        <taxon>Dikarya</taxon>
        <taxon>Basidiomycota</taxon>
        <taxon>Agaricomycotina</taxon>
        <taxon>Agaricomycetes</taxon>
        <taxon>Agaricomycetidae</taxon>
        <taxon>Atheliales</taxon>
        <taxon>Atheliaceae</taxon>
        <taxon>Piloderma</taxon>
    </lineage>
</organism>
<gene>
    <name evidence="2" type="ORF">PILCRDRAFT_15547</name>
</gene>
<proteinExistence type="predicted"/>
<reference evidence="2 3" key="1">
    <citation type="submission" date="2014-04" db="EMBL/GenBank/DDBJ databases">
        <authorList>
            <consortium name="DOE Joint Genome Institute"/>
            <person name="Kuo A."/>
            <person name="Tarkka M."/>
            <person name="Buscot F."/>
            <person name="Kohler A."/>
            <person name="Nagy L.G."/>
            <person name="Floudas D."/>
            <person name="Copeland A."/>
            <person name="Barry K.W."/>
            <person name="Cichocki N."/>
            <person name="Veneault-Fourrey C."/>
            <person name="LaButti K."/>
            <person name="Lindquist E.A."/>
            <person name="Lipzen A."/>
            <person name="Lundell T."/>
            <person name="Morin E."/>
            <person name="Murat C."/>
            <person name="Sun H."/>
            <person name="Tunlid A."/>
            <person name="Henrissat B."/>
            <person name="Grigoriev I.V."/>
            <person name="Hibbett D.S."/>
            <person name="Martin F."/>
            <person name="Nordberg H.P."/>
            <person name="Cantor M.N."/>
            <person name="Hua S.X."/>
        </authorList>
    </citation>
    <scope>NUCLEOTIDE SEQUENCE [LARGE SCALE GENOMIC DNA]</scope>
    <source>
        <strain evidence="2 3">F 1598</strain>
    </source>
</reference>
<feature type="region of interest" description="Disordered" evidence="1">
    <location>
        <begin position="1"/>
        <end position="44"/>
    </location>
</feature>
<dbReference type="InParanoid" id="A0A0C3AGY7"/>
<keyword evidence="3" id="KW-1185">Reference proteome</keyword>
<dbReference type="AlphaFoldDB" id="A0A0C3AGY7"/>
<name>A0A0C3AGY7_PILCF</name>
<accession>A0A0C3AGY7</accession>
<reference evidence="3" key="2">
    <citation type="submission" date="2015-01" db="EMBL/GenBank/DDBJ databases">
        <title>Evolutionary Origins and Diversification of the Mycorrhizal Mutualists.</title>
        <authorList>
            <consortium name="DOE Joint Genome Institute"/>
            <consortium name="Mycorrhizal Genomics Consortium"/>
            <person name="Kohler A."/>
            <person name="Kuo A."/>
            <person name="Nagy L.G."/>
            <person name="Floudas D."/>
            <person name="Copeland A."/>
            <person name="Barry K.W."/>
            <person name="Cichocki N."/>
            <person name="Veneault-Fourrey C."/>
            <person name="LaButti K."/>
            <person name="Lindquist E.A."/>
            <person name="Lipzen A."/>
            <person name="Lundell T."/>
            <person name="Morin E."/>
            <person name="Murat C."/>
            <person name="Riley R."/>
            <person name="Ohm R."/>
            <person name="Sun H."/>
            <person name="Tunlid A."/>
            <person name="Henrissat B."/>
            <person name="Grigoriev I.V."/>
            <person name="Hibbett D.S."/>
            <person name="Martin F."/>
        </authorList>
    </citation>
    <scope>NUCLEOTIDE SEQUENCE [LARGE SCALE GENOMIC DNA]</scope>
    <source>
        <strain evidence="3">F 1598</strain>
    </source>
</reference>
<feature type="compositionally biased region" description="Pro residues" evidence="1">
    <location>
        <begin position="1"/>
        <end position="13"/>
    </location>
</feature>
<dbReference type="HOGENOM" id="CLU_2004795_0_0_1"/>
<evidence type="ECO:0000313" key="2">
    <source>
        <dbReference type="EMBL" id="KIM73063.1"/>
    </source>
</evidence>
<dbReference type="Proteomes" id="UP000054166">
    <property type="component" value="Unassembled WGS sequence"/>
</dbReference>
<evidence type="ECO:0000256" key="1">
    <source>
        <dbReference type="SAM" id="MobiDB-lite"/>
    </source>
</evidence>